<evidence type="ECO:0000256" key="2">
    <source>
        <dbReference type="SAM" id="SignalP"/>
    </source>
</evidence>
<organism evidence="3 4">
    <name type="scientific">Phyllosticta citriasiana</name>
    <dbReference type="NCBI Taxonomy" id="595635"/>
    <lineage>
        <taxon>Eukaryota</taxon>
        <taxon>Fungi</taxon>
        <taxon>Dikarya</taxon>
        <taxon>Ascomycota</taxon>
        <taxon>Pezizomycotina</taxon>
        <taxon>Dothideomycetes</taxon>
        <taxon>Dothideomycetes incertae sedis</taxon>
        <taxon>Botryosphaeriales</taxon>
        <taxon>Phyllostictaceae</taxon>
        <taxon>Phyllosticta</taxon>
    </lineage>
</organism>
<reference evidence="3 4" key="1">
    <citation type="submission" date="2024-04" db="EMBL/GenBank/DDBJ databases">
        <title>Phyllosticta paracitricarpa is synonymous to the EU quarantine fungus P. citricarpa based on phylogenomic analyses.</title>
        <authorList>
            <consortium name="Lawrence Berkeley National Laboratory"/>
            <person name="Van Ingen-Buijs V.A."/>
            <person name="Van Westerhoven A.C."/>
            <person name="Haridas S."/>
            <person name="Skiadas P."/>
            <person name="Martin F."/>
            <person name="Groenewald J.Z."/>
            <person name="Crous P.W."/>
            <person name="Seidl M.F."/>
        </authorList>
    </citation>
    <scope>NUCLEOTIDE SEQUENCE [LARGE SCALE GENOMIC DNA]</scope>
    <source>
        <strain evidence="3 4">CBS 123371</strain>
    </source>
</reference>
<evidence type="ECO:0000256" key="1">
    <source>
        <dbReference type="SAM" id="MobiDB-lite"/>
    </source>
</evidence>
<accession>A0ABR1KXQ4</accession>
<gene>
    <name evidence="3" type="ORF">IWZ03DRAFT_107690</name>
</gene>
<feature type="compositionally biased region" description="Low complexity" evidence="1">
    <location>
        <begin position="21"/>
        <end position="63"/>
    </location>
</feature>
<feature type="compositionally biased region" description="Low complexity" evidence="1">
    <location>
        <begin position="265"/>
        <end position="280"/>
    </location>
</feature>
<name>A0ABR1KXQ4_9PEZI</name>
<proteinExistence type="predicted"/>
<feature type="region of interest" description="Disordered" evidence="1">
    <location>
        <begin position="21"/>
        <end position="64"/>
    </location>
</feature>
<evidence type="ECO:0000313" key="3">
    <source>
        <dbReference type="EMBL" id="KAK7522021.1"/>
    </source>
</evidence>
<feature type="chain" id="PRO_5046892184" evidence="2">
    <location>
        <begin position="19"/>
        <end position="280"/>
    </location>
</feature>
<dbReference type="EMBL" id="JBBPHU010000002">
    <property type="protein sequence ID" value="KAK7522021.1"/>
    <property type="molecule type" value="Genomic_DNA"/>
</dbReference>
<keyword evidence="4" id="KW-1185">Reference proteome</keyword>
<dbReference type="Proteomes" id="UP001363622">
    <property type="component" value="Unassembled WGS sequence"/>
</dbReference>
<feature type="signal peptide" evidence="2">
    <location>
        <begin position="1"/>
        <end position="18"/>
    </location>
</feature>
<feature type="region of interest" description="Disordered" evidence="1">
    <location>
        <begin position="260"/>
        <end position="280"/>
    </location>
</feature>
<keyword evidence="2" id="KW-0732">Signal</keyword>
<sequence>MLSRLVLLLCFLVAFVSSQMPTSSVTTPPSVSATVTSTYSTGSPTSNTTTSARPSRTPTSNSTVPDVVLNVPEIHVGKIELDVDNLRADINLNANVAKIVSINAGVAVSVDKVNITIADVDAELELVVRLGHLVDIVNRVFDSLDLNPLLINTLNNVTSLLDDVVGEVEGLLGSITRGDSKLSFLIDNLGNIVQEVVGAAGSTTSTIVGNYLQNMTYTGEQKVLQGGAVQKTYSYSPLNALVDIVFNTAGQIVRAVVQKKGQGGTSTSTPGPTSTPTARK</sequence>
<protein>
    <submittedName>
        <fullName evidence="3">Uncharacterized protein</fullName>
    </submittedName>
</protein>
<evidence type="ECO:0000313" key="4">
    <source>
        <dbReference type="Proteomes" id="UP001363622"/>
    </source>
</evidence>
<comment type="caution">
    <text evidence="3">The sequence shown here is derived from an EMBL/GenBank/DDBJ whole genome shotgun (WGS) entry which is preliminary data.</text>
</comment>